<dbReference type="RefSeq" id="XP_067695903.1">
    <property type="nucleotide sequence ID" value="XM_067839571.1"/>
</dbReference>
<proteinExistence type="predicted"/>
<dbReference type="KEGG" id="lenr:94175081"/>
<dbReference type="Proteomes" id="UP000674179">
    <property type="component" value="Chromosome 4"/>
</dbReference>
<accession>A0A836H653</accession>
<sequence>MITVHRQHVDRFAVDSNTSFTSSEAVAAAEAADALTTHLNVNTGFAGILWLHGLDARLWSTTTLHSAQVDFSVVLPSSGTVDDTAAQCSDAKLFYAQRRR</sequence>
<evidence type="ECO:0000313" key="1">
    <source>
        <dbReference type="EMBL" id="KAG5486569.1"/>
    </source>
</evidence>
<dbReference type="EMBL" id="JAFHKP010000004">
    <property type="protein sequence ID" value="KAG5486569.1"/>
    <property type="molecule type" value="Genomic_DNA"/>
</dbReference>
<comment type="caution">
    <text evidence="1">The sequence shown here is derived from an EMBL/GenBank/DDBJ whole genome shotgun (WGS) entry which is preliminary data.</text>
</comment>
<dbReference type="AlphaFoldDB" id="A0A836H653"/>
<evidence type="ECO:0000313" key="2">
    <source>
        <dbReference type="Proteomes" id="UP000674179"/>
    </source>
</evidence>
<protein>
    <submittedName>
        <fullName evidence="1">Uncharacterized protein</fullName>
    </submittedName>
</protein>
<gene>
    <name evidence="1" type="ORF">CUR178_07936</name>
</gene>
<dbReference type="GeneID" id="94175081"/>
<name>A0A836H653_LEIEN</name>
<reference evidence="1 2" key="1">
    <citation type="submission" date="2021-02" db="EMBL/GenBank/DDBJ databases">
        <title>Leishmania (Mundinia) enrietti genome sequencing and assembly.</title>
        <authorList>
            <person name="Almutairi H."/>
            <person name="Gatherer D."/>
        </authorList>
    </citation>
    <scope>NUCLEOTIDE SEQUENCE [LARGE SCALE GENOMIC DNA]</scope>
    <source>
        <strain evidence="1">CUR178</strain>
    </source>
</reference>
<organism evidence="1 2">
    <name type="scientific">Leishmania enriettii</name>
    <dbReference type="NCBI Taxonomy" id="5663"/>
    <lineage>
        <taxon>Eukaryota</taxon>
        <taxon>Discoba</taxon>
        <taxon>Euglenozoa</taxon>
        <taxon>Kinetoplastea</taxon>
        <taxon>Metakinetoplastina</taxon>
        <taxon>Trypanosomatida</taxon>
        <taxon>Trypanosomatidae</taxon>
        <taxon>Leishmaniinae</taxon>
        <taxon>Leishmania</taxon>
    </lineage>
</organism>
<keyword evidence="2" id="KW-1185">Reference proteome</keyword>